<dbReference type="PANTHER" id="PTHR43169:SF3">
    <property type="entry name" value="ATPASE, PP-LOOP SUPERFAMILY-RELATED"/>
    <property type="match status" value="1"/>
</dbReference>
<dbReference type="OrthoDB" id="5366152at2"/>
<protein>
    <submittedName>
        <fullName evidence="1">Uncharacterized protein</fullName>
    </submittedName>
</protein>
<evidence type="ECO:0000313" key="2">
    <source>
        <dbReference type="Proteomes" id="UP000198870"/>
    </source>
</evidence>
<dbReference type="STRING" id="419481.SAMN05216233_102349"/>
<accession>A0A1G5C355</accession>
<dbReference type="AlphaFoldDB" id="A0A1G5C355"/>
<dbReference type="EMBL" id="FMUX01000002">
    <property type="protein sequence ID" value="SCX96875.1"/>
    <property type="molecule type" value="Genomic_DNA"/>
</dbReference>
<dbReference type="SUPFAM" id="SSF52402">
    <property type="entry name" value="Adenine nucleotide alpha hydrolases-like"/>
    <property type="match status" value="1"/>
</dbReference>
<evidence type="ECO:0000313" key="1">
    <source>
        <dbReference type="EMBL" id="SCX96875.1"/>
    </source>
</evidence>
<reference evidence="1 2" key="1">
    <citation type="submission" date="2016-10" db="EMBL/GenBank/DDBJ databases">
        <authorList>
            <person name="de Groot N.N."/>
        </authorList>
    </citation>
    <scope>NUCLEOTIDE SEQUENCE [LARGE SCALE GENOMIC DNA]</scope>
    <source>
        <strain evidence="1 2">AA1</strain>
    </source>
</reference>
<dbReference type="Gene3D" id="3.40.50.620">
    <property type="entry name" value="HUPs"/>
    <property type="match status" value="1"/>
</dbReference>
<dbReference type="InterPro" id="IPR014729">
    <property type="entry name" value="Rossmann-like_a/b/a_fold"/>
</dbReference>
<proteinExistence type="predicted"/>
<dbReference type="Proteomes" id="UP000198870">
    <property type="component" value="Unassembled WGS sequence"/>
</dbReference>
<organism evidence="1 2">
    <name type="scientific">Desulfoluna spongiiphila</name>
    <dbReference type="NCBI Taxonomy" id="419481"/>
    <lineage>
        <taxon>Bacteria</taxon>
        <taxon>Pseudomonadati</taxon>
        <taxon>Thermodesulfobacteriota</taxon>
        <taxon>Desulfobacteria</taxon>
        <taxon>Desulfobacterales</taxon>
        <taxon>Desulfolunaceae</taxon>
        <taxon>Desulfoluna</taxon>
    </lineage>
</organism>
<keyword evidence="2" id="KW-1185">Reference proteome</keyword>
<dbReference type="RefSeq" id="WP_092208834.1">
    <property type="nucleotide sequence ID" value="NZ_FMUX01000002.1"/>
</dbReference>
<dbReference type="PANTHER" id="PTHR43169">
    <property type="entry name" value="EXSB FAMILY PROTEIN"/>
    <property type="match status" value="1"/>
</dbReference>
<gene>
    <name evidence="1" type="ORF">SAMN05216233_102349</name>
</gene>
<dbReference type="InterPro" id="IPR052188">
    <property type="entry name" value="Ni-pincer_cofactor_biosynth"/>
</dbReference>
<name>A0A1G5C355_9BACT</name>
<sequence>MTDHESGRCVSCVLSAAFPGIKFNEEGVCNFCRDKLQVTSDAEAIARAKEKIEAMISRNRGQGRYDALMCYSGGKDSTYTLMLAVKKYGLRVLSFTLDNGFLSSGALDNINRVVDGLGVDQITVRPSAPFFRSVIKASALNDIFGDRALLRISSGCHACISLVNITAQTMALERGIPFILAGFTLGQIPANGVMYKTNYRFLQQSRETAMANLRSHVGDEADAYYGIRESLIETVTSYPHTMNLLCLEDITEAEIVRAIEPLGWERPGDVDGCSSNCRLNTFNNHIHQVKYGYSPYELELSHLIRKGLMTRDEALEKIFDQPVDQYQSVMSQLGMTANDIDSLEPRRQEACSGGLEAMGGT</sequence>